<gene>
    <name evidence="1" type="ORF">LTS18_009288</name>
</gene>
<organism evidence="1 2">
    <name type="scientific">Coniosporium uncinatum</name>
    <dbReference type="NCBI Taxonomy" id="93489"/>
    <lineage>
        <taxon>Eukaryota</taxon>
        <taxon>Fungi</taxon>
        <taxon>Dikarya</taxon>
        <taxon>Ascomycota</taxon>
        <taxon>Pezizomycotina</taxon>
        <taxon>Dothideomycetes</taxon>
        <taxon>Dothideomycetes incertae sedis</taxon>
        <taxon>Coniosporium</taxon>
    </lineage>
</organism>
<dbReference type="EMBL" id="JAWDJW010000025">
    <property type="protein sequence ID" value="KAK3081980.1"/>
    <property type="molecule type" value="Genomic_DNA"/>
</dbReference>
<dbReference type="Proteomes" id="UP001186974">
    <property type="component" value="Unassembled WGS sequence"/>
</dbReference>
<evidence type="ECO:0000313" key="1">
    <source>
        <dbReference type="EMBL" id="KAK3081980.1"/>
    </source>
</evidence>
<evidence type="ECO:0000313" key="2">
    <source>
        <dbReference type="Proteomes" id="UP001186974"/>
    </source>
</evidence>
<sequence length="262" mass="27780">MASQPKDVAQTLTGKVALVSGSSSGIGKAVAVELSRRGASIVLNYPFSDLKAEADEVLAGLRSDVKSVAVEADLSTTTGPSRLIDEAVAVFGHIDILVNNAGRAGDKPLEDVTLHDWDSMINLNARGTLLLTQAALKHLSRQNSRIVNITSSTARDAQANFTVYSGTKAMIDLFTRVWAKELPRKYGCTVNSVAPGPVNTEMMMAAPEEFKKGIQSLVEHTPVAPRMAHTWEIGYLVAMLCEEGAGWANGVYLVGAGGLNVG</sequence>
<accession>A0ACC3DZI7</accession>
<comment type="caution">
    <text evidence="1">The sequence shown here is derived from an EMBL/GenBank/DDBJ whole genome shotgun (WGS) entry which is preliminary data.</text>
</comment>
<reference evidence="1" key="1">
    <citation type="submission" date="2024-09" db="EMBL/GenBank/DDBJ databases">
        <title>Black Yeasts Isolated from many extreme environments.</title>
        <authorList>
            <person name="Coleine C."/>
            <person name="Stajich J.E."/>
            <person name="Selbmann L."/>
        </authorList>
    </citation>
    <scope>NUCLEOTIDE SEQUENCE</scope>
    <source>
        <strain evidence="1">CCFEE 5737</strain>
    </source>
</reference>
<keyword evidence="2" id="KW-1185">Reference proteome</keyword>
<name>A0ACC3DZI7_9PEZI</name>
<protein>
    <submittedName>
        <fullName evidence="1">Uncharacterized protein</fullName>
    </submittedName>
</protein>
<proteinExistence type="predicted"/>